<evidence type="ECO:0000313" key="1">
    <source>
        <dbReference type="EMBL" id="RCK57307.1"/>
    </source>
</evidence>
<evidence type="ECO:0008006" key="3">
    <source>
        <dbReference type="Google" id="ProtNLM"/>
    </source>
</evidence>
<protein>
    <recommendedName>
        <fullName evidence="3">F-box domain-containing protein</fullName>
    </recommendedName>
</protein>
<keyword evidence="2" id="KW-1185">Reference proteome</keyword>
<accession>A0A367XUL2</accession>
<dbReference type="AlphaFoldDB" id="A0A367XUL2"/>
<dbReference type="EMBL" id="QLNQ01000028">
    <property type="protein sequence ID" value="RCK57307.1"/>
    <property type="molecule type" value="Genomic_DNA"/>
</dbReference>
<comment type="caution">
    <text evidence="1">The sequence shown here is derived from an EMBL/GenBank/DDBJ whole genome shotgun (WGS) entry which is preliminary data.</text>
</comment>
<reference evidence="1 2" key="1">
    <citation type="submission" date="2018-06" db="EMBL/GenBank/DDBJ databases">
        <title>Whole genome sequencing of Candida tropicalis (genome annotated by CSBL at Korea University).</title>
        <authorList>
            <person name="Ahn J."/>
        </authorList>
    </citation>
    <scope>NUCLEOTIDE SEQUENCE [LARGE SCALE GENOMIC DNA]</scope>
    <source>
        <strain evidence="1 2">ATCC 20962</strain>
    </source>
</reference>
<organism evidence="1 2">
    <name type="scientific">Candida viswanathii</name>
    <dbReference type="NCBI Taxonomy" id="5486"/>
    <lineage>
        <taxon>Eukaryota</taxon>
        <taxon>Fungi</taxon>
        <taxon>Dikarya</taxon>
        <taxon>Ascomycota</taxon>
        <taxon>Saccharomycotina</taxon>
        <taxon>Pichiomycetes</taxon>
        <taxon>Debaryomycetaceae</taxon>
        <taxon>Candida/Lodderomyces clade</taxon>
        <taxon>Candida</taxon>
    </lineage>
</organism>
<proteinExistence type="predicted"/>
<evidence type="ECO:0000313" key="2">
    <source>
        <dbReference type="Proteomes" id="UP000253472"/>
    </source>
</evidence>
<sequence>MVSIKDIPDDILKTVVSYLADDVLSRITDIPRIGEFALNSVYSIITVDKNPELAMYDESKHAPE</sequence>
<dbReference type="Proteomes" id="UP000253472">
    <property type="component" value="Unassembled WGS sequence"/>
</dbReference>
<name>A0A367XUL2_9ASCO</name>
<gene>
    <name evidence="1" type="ORF">Cantr_06666</name>
</gene>